<accession>A0A918I374</accession>
<reference evidence="1" key="2">
    <citation type="submission" date="2020-09" db="EMBL/GenBank/DDBJ databases">
        <authorList>
            <person name="Sun Q."/>
            <person name="Ohkuma M."/>
        </authorList>
    </citation>
    <scope>NUCLEOTIDE SEQUENCE</scope>
    <source>
        <strain evidence="1">JCM 4391</strain>
    </source>
</reference>
<comment type="caution">
    <text evidence="1">The sequence shown here is derived from an EMBL/GenBank/DDBJ whole genome shotgun (WGS) entry which is preliminary data.</text>
</comment>
<evidence type="ECO:0000313" key="2">
    <source>
        <dbReference type="Proteomes" id="UP000636661"/>
    </source>
</evidence>
<sequence length="178" mass="19539">MGQDEDSSTPARRLKLLEGFIAPGRTGGDAARTAPTATSRPAAVLDVIDHMHASVDEVITHTRAHAPGARRPADLSDIYDWAREHTADLAPADQRARETLIYRQSLEHAIQMGDTKVVRPHPCPACGCFGLQWMAAMRRAVCTNLRCVDADGMTTAWTLRTLAKAHIARQESRYVRAT</sequence>
<organism evidence="1 2">
    <name type="scientific">Streptomyces lavendofoliae</name>
    <dbReference type="NCBI Taxonomy" id="67314"/>
    <lineage>
        <taxon>Bacteria</taxon>
        <taxon>Bacillati</taxon>
        <taxon>Actinomycetota</taxon>
        <taxon>Actinomycetes</taxon>
        <taxon>Kitasatosporales</taxon>
        <taxon>Streptomycetaceae</taxon>
        <taxon>Streptomyces</taxon>
    </lineage>
</organism>
<reference evidence="1" key="1">
    <citation type="journal article" date="2014" name="Int. J. Syst. Evol. Microbiol.">
        <title>Complete genome sequence of Corynebacterium casei LMG S-19264T (=DSM 44701T), isolated from a smear-ripened cheese.</title>
        <authorList>
            <consortium name="US DOE Joint Genome Institute (JGI-PGF)"/>
            <person name="Walter F."/>
            <person name="Albersmeier A."/>
            <person name="Kalinowski J."/>
            <person name="Ruckert C."/>
        </authorList>
    </citation>
    <scope>NUCLEOTIDE SEQUENCE</scope>
    <source>
        <strain evidence="1">JCM 4391</strain>
    </source>
</reference>
<protein>
    <submittedName>
        <fullName evidence="1">Uncharacterized protein</fullName>
    </submittedName>
</protein>
<dbReference type="Proteomes" id="UP000636661">
    <property type="component" value="Unassembled WGS sequence"/>
</dbReference>
<proteinExistence type="predicted"/>
<dbReference type="AlphaFoldDB" id="A0A918I374"/>
<evidence type="ECO:0000313" key="1">
    <source>
        <dbReference type="EMBL" id="GGU62048.1"/>
    </source>
</evidence>
<dbReference type="RefSeq" id="WP_189554286.1">
    <property type="nucleotide sequence ID" value="NZ_BMTP01000020.1"/>
</dbReference>
<name>A0A918I374_9ACTN</name>
<keyword evidence="2" id="KW-1185">Reference proteome</keyword>
<dbReference type="EMBL" id="BMTP01000020">
    <property type="protein sequence ID" value="GGU62048.1"/>
    <property type="molecule type" value="Genomic_DNA"/>
</dbReference>
<gene>
    <name evidence="1" type="ORF">GCM10010274_58520</name>
</gene>